<organism evidence="1 2">
    <name type="scientific">Shewanella electrica</name>
    <dbReference type="NCBI Taxonomy" id="515560"/>
    <lineage>
        <taxon>Bacteria</taxon>
        <taxon>Pseudomonadati</taxon>
        <taxon>Pseudomonadota</taxon>
        <taxon>Gammaproteobacteria</taxon>
        <taxon>Alteromonadales</taxon>
        <taxon>Shewanellaceae</taxon>
        <taxon>Shewanella</taxon>
    </lineage>
</organism>
<evidence type="ECO:0000313" key="1">
    <source>
        <dbReference type="EMBL" id="MCS4557146.1"/>
    </source>
</evidence>
<evidence type="ECO:0000313" key="2">
    <source>
        <dbReference type="Proteomes" id="UP001201549"/>
    </source>
</evidence>
<dbReference type="RefSeq" id="WP_238896624.1">
    <property type="nucleotide sequence ID" value="NZ_JAKOGG010000007.1"/>
</dbReference>
<name>A0ABT2FPL5_9GAMM</name>
<dbReference type="EMBL" id="JAKOGG010000007">
    <property type="protein sequence ID" value="MCS4557146.1"/>
    <property type="molecule type" value="Genomic_DNA"/>
</dbReference>
<proteinExistence type="predicted"/>
<gene>
    <name evidence="1" type="ORF">L9G74_11900</name>
</gene>
<keyword evidence="2" id="KW-1185">Reference proteome</keyword>
<protein>
    <submittedName>
        <fullName evidence="1">Uncharacterized protein</fullName>
    </submittedName>
</protein>
<sequence>MMKINLAKLKKSMGLALLPVVVAAPLFSVFSQLSVQPSDANQLQEAPYILCEPYPECVIYGVDAEL</sequence>
<reference evidence="2" key="2">
    <citation type="submission" date="2023-07" db="EMBL/GenBank/DDBJ databases">
        <title>Shewanella mangrovi sp. nov., an acetaldehyde- degrading bacterium isolated from mangrove sediment.</title>
        <authorList>
            <person name="Liu Y."/>
        </authorList>
    </citation>
    <scope>NUCLEOTIDE SEQUENCE [LARGE SCALE GENOMIC DNA]</scope>
    <source>
        <strain evidence="2">C32</strain>
    </source>
</reference>
<accession>A0ABT2FPL5</accession>
<comment type="caution">
    <text evidence="1">The sequence shown here is derived from an EMBL/GenBank/DDBJ whole genome shotgun (WGS) entry which is preliminary data.</text>
</comment>
<dbReference type="Proteomes" id="UP001201549">
    <property type="component" value="Unassembled WGS sequence"/>
</dbReference>
<reference evidence="1 2" key="1">
    <citation type="submission" date="2022-02" db="EMBL/GenBank/DDBJ databases">
        <authorList>
            <person name="Zhuang L."/>
        </authorList>
    </citation>
    <scope>NUCLEOTIDE SEQUENCE [LARGE SCALE GENOMIC DNA]</scope>
    <source>
        <strain evidence="1 2">C32</strain>
    </source>
</reference>